<dbReference type="OrthoDB" id="1241156at2"/>
<name>A0A1N7QL56_9FLAO</name>
<evidence type="ECO:0000313" key="1">
    <source>
        <dbReference type="EMBL" id="SIT23583.1"/>
    </source>
</evidence>
<dbReference type="AlphaFoldDB" id="A0A1N7QL56"/>
<dbReference type="RefSeq" id="WP_139326209.1">
    <property type="nucleotide sequence ID" value="NZ_FTOV01000013.1"/>
</dbReference>
<protein>
    <submittedName>
        <fullName evidence="1">Uncharacterized protein</fullName>
    </submittedName>
</protein>
<dbReference type="EMBL" id="FTOV01000013">
    <property type="protein sequence ID" value="SIT23583.1"/>
    <property type="molecule type" value="Genomic_DNA"/>
</dbReference>
<accession>A0A1N7QL56</accession>
<dbReference type="Proteomes" id="UP000185781">
    <property type="component" value="Unassembled WGS sequence"/>
</dbReference>
<dbReference type="STRING" id="373672.SAMN05421785_11381"/>
<proteinExistence type="predicted"/>
<evidence type="ECO:0000313" key="2">
    <source>
        <dbReference type="Proteomes" id="UP000185781"/>
    </source>
</evidence>
<sequence>MEKESIITINQPHQETDFNWAIKRYLPNFKDRESTIIGMQFPWKKIFEDVKNFNEISQNITDLYNEFTRGNFFKSINYTPQFRDVFILKTEQFSGYYWIEFIFTKNKWNLKTKNYSWENETFVYANGLNKKDDFIVSKISYEVLFFSFRNPVKDENGYRKRKYRLPVYINDEGFSQSNYIFYFSKSDGLRGDLRVRSIRLLIDEDFDYYLHICSNEFSESSGRKLDFVNQGQIPLKILFQFLKTVHENNTFGYYGGGAILDLPQTHFIFKIKEKIHKAGILSHSDKKNYELENLQALENTILEWIDKVIEFQKQN</sequence>
<reference evidence="1 2" key="1">
    <citation type="submission" date="2017-01" db="EMBL/GenBank/DDBJ databases">
        <authorList>
            <person name="Mah S.A."/>
            <person name="Swanson W.J."/>
            <person name="Moy G.W."/>
            <person name="Vacquier V.D."/>
        </authorList>
    </citation>
    <scope>NUCLEOTIDE SEQUENCE [LARGE SCALE GENOMIC DNA]</scope>
    <source>
        <strain evidence="1 2">DSM 18014</strain>
    </source>
</reference>
<organism evidence="1 2">
    <name type="scientific">Chryseobacterium gambrini</name>
    <dbReference type="NCBI Taxonomy" id="373672"/>
    <lineage>
        <taxon>Bacteria</taxon>
        <taxon>Pseudomonadati</taxon>
        <taxon>Bacteroidota</taxon>
        <taxon>Flavobacteriia</taxon>
        <taxon>Flavobacteriales</taxon>
        <taxon>Weeksellaceae</taxon>
        <taxon>Chryseobacterium group</taxon>
        <taxon>Chryseobacterium</taxon>
    </lineage>
</organism>
<gene>
    <name evidence="1" type="ORF">SAMN05421785_11381</name>
</gene>